<keyword evidence="2" id="KW-1185">Reference proteome</keyword>
<organism evidence="1 2">
    <name type="scientific">Bordetella genomosp. 6</name>
    <dbReference type="NCBI Taxonomy" id="463024"/>
    <lineage>
        <taxon>Bacteria</taxon>
        <taxon>Pseudomonadati</taxon>
        <taxon>Pseudomonadota</taxon>
        <taxon>Betaproteobacteria</taxon>
        <taxon>Burkholderiales</taxon>
        <taxon>Alcaligenaceae</taxon>
        <taxon>Bordetella</taxon>
    </lineage>
</organism>
<accession>A0ABX4F9E7</accession>
<evidence type="ECO:0000313" key="2">
    <source>
        <dbReference type="Proteomes" id="UP000216524"/>
    </source>
</evidence>
<name>A0ABX4F9E7_9BORD</name>
<protein>
    <submittedName>
        <fullName evidence="1">Uncharacterized protein</fullName>
    </submittedName>
</protein>
<reference evidence="1 2" key="1">
    <citation type="submission" date="2017-05" db="EMBL/GenBank/DDBJ databases">
        <title>Complete and WGS of Bordetella genogroups.</title>
        <authorList>
            <person name="Spilker T."/>
            <person name="Lipuma J."/>
        </authorList>
    </citation>
    <scope>NUCLEOTIDE SEQUENCE [LARGE SCALE GENOMIC DNA]</scope>
    <source>
        <strain evidence="1 2">AU3139</strain>
    </source>
</reference>
<proteinExistence type="predicted"/>
<evidence type="ECO:0000313" key="1">
    <source>
        <dbReference type="EMBL" id="OZI73171.1"/>
    </source>
</evidence>
<sequence length="68" mass="7715">MRAWRPAPEPAVRRARPPGVFRAGRQIGQKVVASALTVSPWGWRRLPAWMQGMDSMGARLFYEEFSSV</sequence>
<dbReference type="EMBL" id="NEVV01000006">
    <property type="protein sequence ID" value="OZI73171.1"/>
    <property type="molecule type" value="Genomic_DNA"/>
</dbReference>
<comment type="caution">
    <text evidence="1">The sequence shown here is derived from an EMBL/GenBank/DDBJ whole genome shotgun (WGS) entry which is preliminary data.</text>
</comment>
<dbReference type="Proteomes" id="UP000216524">
    <property type="component" value="Unassembled WGS sequence"/>
</dbReference>
<gene>
    <name evidence="1" type="ORF">CAL23_18550</name>
</gene>